<proteinExistence type="predicted"/>
<dbReference type="Pfam" id="PF18096">
    <property type="entry name" value="Thump_like"/>
    <property type="match status" value="1"/>
</dbReference>
<dbReference type="OrthoDB" id="9810570at2"/>
<dbReference type="RefSeq" id="WP_062074558.1">
    <property type="nucleotide sequence ID" value="NZ_BBRC01000003.1"/>
</dbReference>
<protein>
    <recommendedName>
        <fullName evidence="1">THUMP-like domain-containing protein</fullName>
    </recommendedName>
</protein>
<dbReference type="SUPFAM" id="SSF53335">
    <property type="entry name" value="S-adenosyl-L-methionine-dependent methyltransferases"/>
    <property type="match status" value="1"/>
</dbReference>
<accession>A0A7Y9Z9C8</accession>
<evidence type="ECO:0000313" key="2">
    <source>
        <dbReference type="EMBL" id="NYI40670.1"/>
    </source>
</evidence>
<evidence type="ECO:0000313" key="3">
    <source>
        <dbReference type="Proteomes" id="UP000547973"/>
    </source>
</evidence>
<feature type="domain" description="THUMP-like" evidence="1">
    <location>
        <begin position="319"/>
        <end position="390"/>
    </location>
</feature>
<gene>
    <name evidence="2" type="ORF">BKA03_000789</name>
</gene>
<comment type="caution">
    <text evidence="2">The sequence shown here is derived from an EMBL/GenBank/DDBJ whole genome shotgun (WGS) entry which is preliminary data.</text>
</comment>
<name>A0A7Y9Z9C8_9MICO</name>
<reference evidence="2 3" key="1">
    <citation type="submission" date="2020-07" db="EMBL/GenBank/DDBJ databases">
        <title>Sequencing the genomes of 1000 actinobacteria strains.</title>
        <authorList>
            <person name="Klenk H.-P."/>
        </authorList>
    </citation>
    <scope>NUCLEOTIDE SEQUENCE [LARGE SCALE GENOMIC DNA]</scope>
    <source>
        <strain evidence="2 3">DSM 19970</strain>
    </source>
</reference>
<dbReference type="EMBL" id="JACBZO010000001">
    <property type="protein sequence ID" value="NYI40670.1"/>
    <property type="molecule type" value="Genomic_DNA"/>
</dbReference>
<dbReference type="AlphaFoldDB" id="A0A7Y9Z9C8"/>
<organism evidence="2 3">
    <name type="scientific">Demequina lutea</name>
    <dbReference type="NCBI Taxonomy" id="431489"/>
    <lineage>
        <taxon>Bacteria</taxon>
        <taxon>Bacillati</taxon>
        <taxon>Actinomycetota</taxon>
        <taxon>Actinomycetes</taxon>
        <taxon>Micrococcales</taxon>
        <taxon>Demequinaceae</taxon>
        <taxon>Demequina</taxon>
    </lineage>
</organism>
<dbReference type="Gene3D" id="3.40.50.150">
    <property type="entry name" value="Vaccinia Virus protein VP39"/>
    <property type="match status" value="1"/>
</dbReference>
<keyword evidence="3" id="KW-1185">Reference proteome</keyword>
<evidence type="ECO:0000259" key="1">
    <source>
        <dbReference type="Pfam" id="PF18096"/>
    </source>
</evidence>
<sequence length="396" mass="41678">MEADAARLATSPAALALLASMPPYDPAHALTLASQLRSGGADPAVVAAAMTQARLRAAAASKFGPFADGMLFTQDGLEQATRLAVAAHHAKRYLDAGFGSVADLTCGLGADSMAFASLGLSVLAFERDEATALLADHNLRHWDDARVVHADAMATLASGHIDAEALFVDPARRDGRGRRHDPRDYSPPLDDILDLRSTWPDMGIKLSPALPHSAVPPDTEAQWVSMDGDVVEMGLWTGRLARTRGHSALVLRGGSSHLFEGEPLPGEVGPLGAYVYEPDGAVIRSGLVGPMAATVGATLIDPHIAYLTCDAPLSTPFATGFRVVETLPYSEKRLASALAARGIGTLEIKKRGMDIDPAALRPRLKLKGDTSATVILIRVDGARLAIIAERVESPNA</sequence>
<dbReference type="InterPro" id="IPR041497">
    <property type="entry name" value="Thump-like"/>
</dbReference>
<dbReference type="InterPro" id="IPR029063">
    <property type="entry name" value="SAM-dependent_MTases_sf"/>
</dbReference>
<dbReference type="Proteomes" id="UP000547973">
    <property type="component" value="Unassembled WGS sequence"/>
</dbReference>